<organism evidence="8 9">
    <name type="scientific">Lineolata rhizophorae</name>
    <dbReference type="NCBI Taxonomy" id="578093"/>
    <lineage>
        <taxon>Eukaryota</taxon>
        <taxon>Fungi</taxon>
        <taxon>Dikarya</taxon>
        <taxon>Ascomycota</taxon>
        <taxon>Pezizomycotina</taxon>
        <taxon>Dothideomycetes</taxon>
        <taxon>Dothideomycetes incertae sedis</taxon>
        <taxon>Lineolatales</taxon>
        <taxon>Lineolataceae</taxon>
        <taxon>Lineolata</taxon>
    </lineage>
</organism>
<evidence type="ECO:0000256" key="3">
    <source>
        <dbReference type="ARBA" id="ARBA00023098"/>
    </source>
</evidence>
<dbReference type="EMBL" id="MU001683">
    <property type="protein sequence ID" value="KAF2456470.1"/>
    <property type="molecule type" value="Genomic_DNA"/>
</dbReference>
<dbReference type="GO" id="GO:0047184">
    <property type="term" value="F:1-acylglycerophosphocholine O-acyltransferase activity"/>
    <property type="evidence" value="ECO:0007669"/>
    <property type="project" value="TreeGrafter"/>
</dbReference>
<sequence>MRPDEVPPPPPTGASLASRAASTLVMGLSGLLCRTFLFGACKVEVHGLDNFLKVLDERKNVNGREKGLLTISNHVSVYASRLDDPLMWGVLPLRYAMQPDSLRWGLGSFDLCFQNKLLSHFFSYGQVLPTHRLLYSPYGGIFQPAVTQAIRLLSRGPFPRPEPYDVALGLSPSHTTSPASSSSLPLHQITNSASDTPAEPIISDPFSSPSADVYDYTTYATCPRDPILFDAPTAPLHLNTRSHAWLHVFPEGRVHQHATRAMRYFRWGVARLLLEAEPAPDIVPIWIEGLDQVMPEDRKWPRFVPRAGAKVKVCFGDKVEGESVVGDLRGRWRDMVGKEIVRAGGAKGDVGEEAARLLPVGEIPPEYEALREGPEAVALREECAHRIRQHVLAMRKKEGWPDEDPKAGKAETWRVEGGKETGRMRDGSLVGDT</sequence>
<evidence type="ECO:0000256" key="7">
    <source>
        <dbReference type="SAM" id="MobiDB-lite"/>
    </source>
</evidence>
<keyword evidence="5" id="KW-0012">Acyltransferase</keyword>
<name>A0A6A6NXK6_9PEZI</name>
<evidence type="ECO:0000256" key="4">
    <source>
        <dbReference type="ARBA" id="ARBA00023136"/>
    </source>
</evidence>
<dbReference type="GO" id="GO:0031966">
    <property type="term" value="C:mitochondrial membrane"/>
    <property type="evidence" value="ECO:0007669"/>
    <property type="project" value="TreeGrafter"/>
</dbReference>
<dbReference type="SUPFAM" id="SSF69593">
    <property type="entry name" value="Glycerol-3-phosphate (1)-acyltransferase"/>
    <property type="match status" value="1"/>
</dbReference>
<dbReference type="Proteomes" id="UP000799766">
    <property type="component" value="Unassembled WGS sequence"/>
</dbReference>
<protein>
    <recommendedName>
        <fullName evidence="6">Tafazzin family protein</fullName>
    </recommendedName>
</protein>
<dbReference type="PRINTS" id="PR00979">
    <property type="entry name" value="TAFAZZIN"/>
</dbReference>
<gene>
    <name evidence="8" type="ORF">BDY21DRAFT_372560</name>
</gene>
<keyword evidence="9" id="KW-1185">Reference proteome</keyword>
<dbReference type="AlphaFoldDB" id="A0A6A6NXK6"/>
<keyword evidence="3" id="KW-0443">Lipid metabolism</keyword>
<feature type="compositionally biased region" description="Basic and acidic residues" evidence="7">
    <location>
        <begin position="398"/>
        <end position="426"/>
    </location>
</feature>
<evidence type="ECO:0000256" key="1">
    <source>
        <dbReference type="ARBA" id="ARBA00004170"/>
    </source>
</evidence>
<evidence type="ECO:0000313" key="8">
    <source>
        <dbReference type="EMBL" id="KAF2456470.1"/>
    </source>
</evidence>
<dbReference type="PANTHER" id="PTHR12497:SF0">
    <property type="entry name" value="TAFAZZIN"/>
    <property type="match status" value="1"/>
</dbReference>
<dbReference type="PANTHER" id="PTHR12497">
    <property type="entry name" value="TAZ PROTEIN TAFAZZIN"/>
    <property type="match status" value="1"/>
</dbReference>
<evidence type="ECO:0000256" key="2">
    <source>
        <dbReference type="ARBA" id="ARBA00022679"/>
    </source>
</evidence>
<accession>A0A6A6NXK6</accession>
<comment type="similarity">
    <text evidence="6">Belongs to the taffazin family.</text>
</comment>
<evidence type="ECO:0000313" key="9">
    <source>
        <dbReference type="Proteomes" id="UP000799766"/>
    </source>
</evidence>
<evidence type="ECO:0000256" key="6">
    <source>
        <dbReference type="RuleBase" id="RU365062"/>
    </source>
</evidence>
<keyword evidence="4" id="KW-0472">Membrane</keyword>
<reference evidence="8" key="1">
    <citation type="journal article" date="2020" name="Stud. Mycol.">
        <title>101 Dothideomycetes genomes: a test case for predicting lifestyles and emergence of pathogens.</title>
        <authorList>
            <person name="Haridas S."/>
            <person name="Albert R."/>
            <person name="Binder M."/>
            <person name="Bloem J."/>
            <person name="Labutti K."/>
            <person name="Salamov A."/>
            <person name="Andreopoulos B."/>
            <person name="Baker S."/>
            <person name="Barry K."/>
            <person name="Bills G."/>
            <person name="Bluhm B."/>
            <person name="Cannon C."/>
            <person name="Castanera R."/>
            <person name="Culley D."/>
            <person name="Daum C."/>
            <person name="Ezra D."/>
            <person name="Gonzalez J."/>
            <person name="Henrissat B."/>
            <person name="Kuo A."/>
            <person name="Liang C."/>
            <person name="Lipzen A."/>
            <person name="Lutzoni F."/>
            <person name="Magnuson J."/>
            <person name="Mondo S."/>
            <person name="Nolan M."/>
            <person name="Ohm R."/>
            <person name="Pangilinan J."/>
            <person name="Park H.-J."/>
            <person name="Ramirez L."/>
            <person name="Alfaro M."/>
            <person name="Sun H."/>
            <person name="Tritt A."/>
            <person name="Yoshinaga Y."/>
            <person name="Zwiers L.-H."/>
            <person name="Turgeon B."/>
            <person name="Goodwin S."/>
            <person name="Spatafora J."/>
            <person name="Crous P."/>
            <person name="Grigoriev I."/>
        </authorList>
    </citation>
    <scope>NUCLEOTIDE SEQUENCE</scope>
    <source>
        <strain evidence="8">ATCC 16933</strain>
    </source>
</reference>
<keyword evidence="2" id="KW-0808">Transferase</keyword>
<dbReference type="InterPro" id="IPR000872">
    <property type="entry name" value="Tafazzin"/>
</dbReference>
<comment type="subcellular location">
    <subcellularLocation>
        <location evidence="1">Membrane</location>
        <topology evidence="1">Peripheral membrane protein</topology>
    </subcellularLocation>
</comment>
<dbReference type="GO" id="GO:0007007">
    <property type="term" value="P:inner mitochondrial membrane organization"/>
    <property type="evidence" value="ECO:0007669"/>
    <property type="project" value="TreeGrafter"/>
</dbReference>
<proteinExistence type="inferred from homology"/>
<dbReference type="GO" id="GO:0035965">
    <property type="term" value="P:cardiolipin acyl-chain remodeling"/>
    <property type="evidence" value="ECO:0007669"/>
    <property type="project" value="TreeGrafter"/>
</dbReference>
<dbReference type="OrthoDB" id="193467at2759"/>
<evidence type="ECO:0000256" key="5">
    <source>
        <dbReference type="ARBA" id="ARBA00023315"/>
    </source>
</evidence>
<feature type="region of interest" description="Disordered" evidence="7">
    <location>
        <begin position="398"/>
        <end position="433"/>
    </location>
</feature>